<dbReference type="PANTHER" id="PTHR43877:SF2">
    <property type="entry name" value="AMINOALKYLPHOSPHONATE N-ACETYLTRANSFERASE-RELATED"/>
    <property type="match status" value="1"/>
</dbReference>
<dbReference type="EMBL" id="AP011671">
    <property type="protein sequence ID" value="BAL53912.1"/>
    <property type="molecule type" value="Genomic_DNA"/>
</dbReference>
<keyword evidence="1" id="KW-0808">Transferase</keyword>
<dbReference type="GO" id="GO:0006400">
    <property type="term" value="P:tRNA modification"/>
    <property type="evidence" value="ECO:0007669"/>
    <property type="project" value="InterPro"/>
</dbReference>
<dbReference type="PANTHER" id="PTHR43877">
    <property type="entry name" value="AMINOALKYLPHOSPHONATE N-ACETYLTRANSFERASE-RELATED-RELATED"/>
    <property type="match status" value="1"/>
</dbReference>
<dbReference type="AlphaFoldDB" id="H5SCM6"/>
<feature type="compositionally biased region" description="Low complexity" evidence="3">
    <location>
        <begin position="12"/>
        <end position="21"/>
    </location>
</feature>
<evidence type="ECO:0000256" key="1">
    <source>
        <dbReference type="ARBA" id="ARBA00022679"/>
    </source>
</evidence>
<evidence type="ECO:0000313" key="5">
    <source>
        <dbReference type="EMBL" id="BAL53912.1"/>
    </source>
</evidence>
<protein>
    <submittedName>
        <fullName evidence="5">Hypothetical conserved protein</fullName>
    </submittedName>
</protein>
<dbReference type="InterPro" id="IPR016181">
    <property type="entry name" value="Acyl_CoA_acyltransferase"/>
</dbReference>
<evidence type="ECO:0000256" key="3">
    <source>
        <dbReference type="SAM" id="MobiDB-lite"/>
    </source>
</evidence>
<dbReference type="Gene3D" id="3.40.630.30">
    <property type="match status" value="1"/>
</dbReference>
<dbReference type="SUPFAM" id="SSF51713">
    <property type="entry name" value="tRNA-guanine transglycosylase"/>
    <property type="match status" value="1"/>
</dbReference>
<accession>H5SCM6</accession>
<dbReference type="Pfam" id="PF00583">
    <property type="entry name" value="Acetyltransf_1"/>
    <property type="match status" value="1"/>
</dbReference>
<evidence type="ECO:0000259" key="4">
    <source>
        <dbReference type="PROSITE" id="PS51186"/>
    </source>
</evidence>
<dbReference type="Gene3D" id="3.20.20.105">
    <property type="entry name" value="Queuine tRNA-ribosyltransferase-like"/>
    <property type="match status" value="1"/>
</dbReference>
<dbReference type="SUPFAM" id="SSF55729">
    <property type="entry name" value="Acyl-CoA N-acyltransferases (Nat)"/>
    <property type="match status" value="1"/>
</dbReference>
<dbReference type="PROSITE" id="PS51186">
    <property type="entry name" value="GNAT"/>
    <property type="match status" value="1"/>
</dbReference>
<evidence type="ECO:0000256" key="2">
    <source>
        <dbReference type="ARBA" id="ARBA00023315"/>
    </source>
</evidence>
<feature type="domain" description="N-acetyltransferase" evidence="4">
    <location>
        <begin position="27"/>
        <end position="168"/>
    </location>
</feature>
<dbReference type="InterPro" id="IPR000182">
    <property type="entry name" value="GNAT_dom"/>
</dbReference>
<name>H5SCM6_9ZZZZ</name>
<sequence length="485" mass="54661">MKQNRDNRTLNRQARAQQARSDAQANIRIRLAGEQDISDIQVLLKANHVAFGFIPVAALQESIRRAEVIVAANHKDILGMARYHHRRDKVTTLHEVAVEPGHWAQGIGRALLEHLEEEARGRGQTAIRLKCPVDLPANGFYARLGFTRVAIEEGKRRPLAVWEKQLPPSAPLSTDRSPLFFLSLTHGASETRKIIQLWDESGDRRNPFARVVFTPLFSEPGTVTLIRRLKEERGSMVMFDSGGYQVQMGRMQYEELFDRLLHFYRENDWADRFVLPDHVPLSTDSLQEVEFKVRDSIDFARLFLGKMPVGFMERAVAVVHGRTEEQVARCVEAYVDMGVRYLGFGSFGTSGPNGTVNLVSRKSLSLLQLVQALAQEHGCRLHVFGIGSPRHLIRLSAAGIVPTSFDSAGWWKAGGFGKIFFPAGRQIHITAIQGNGATQRSIEREKQRTQHECRFCADLTNLRRSRTLRIMHNLAAMLDTVEGVI</sequence>
<reference evidence="5" key="1">
    <citation type="journal article" date="2005" name="Environ. Microbiol.">
        <title>Genetic and functional properties of uncultivated thermophilic crenarchaeotes from a subsurface gold mine as revealed by analysis of genome fragments.</title>
        <authorList>
            <person name="Nunoura T."/>
            <person name="Hirayama H."/>
            <person name="Takami H."/>
            <person name="Oida H."/>
            <person name="Nishi S."/>
            <person name="Shimamura S."/>
            <person name="Suzuki Y."/>
            <person name="Inagaki F."/>
            <person name="Takai K."/>
            <person name="Nealson K.H."/>
            <person name="Horikoshi K."/>
        </authorList>
    </citation>
    <scope>NUCLEOTIDE SEQUENCE</scope>
</reference>
<organism evidence="5">
    <name type="scientific">uncultured prokaryote</name>
    <dbReference type="NCBI Taxonomy" id="198431"/>
    <lineage>
        <taxon>unclassified sequences</taxon>
        <taxon>environmental samples</taxon>
    </lineage>
</organism>
<dbReference type="CDD" id="cd04301">
    <property type="entry name" value="NAT_SF"/>
    <property type="match status" value="1"/>
</dbReference>
<reference evidence="5" key="2">
    <citation type="journal article" date="2012" name="PLoS ONE">
        <title>A Deeply Branching Thermophilic Bacterium with an Ancient Acetyl-CoA Pathway Dominates a Subsurface Ecosystem.</title>
        <authorList>
            <person name="Takami H."/>
            <person name="Noguchi H."/>
            <person name="Takaki Y."/>
            <person name="Uchiyama I."/>
            <person name="Toyoda A."/>
            <person name="Nishi S."/>
            <person name="Chee G.-J."/>
            <person name="Arai W."/>
            <person name="Nunoura T."/>
            <person name="Itoh T."/>
            <person name="Hattori M."/>
            <person name="Takai K."/>
        </authorList>
    </citation>
    <scope>NUCLEOTIDE SEQUENCE</scope>
</reference>
<feature type="region of interest" description="Disordered" evidence="3">
    <location>
        <begin position="1"/>
        <end position="21"/>
    </location>
</feature>
<dbReference type="GO" id="GO:0016747">
    <property type="term" value="F:acyltransferase activity, transferring groups other than amino-acyl groups"/>
    <property type="evidence" value="ECO:0007669"/>
    <property type="project" value="InterPro"/>
</dbReference>
<proteinExistence type="predicted"/>
<dbReference type="InterPro" id="IPR050832">
    <property type="entry name" value="Bact_Acetyltransf"/>
</dbReference>
<gene>
    <name evidence="5" type="ORF">HGMM_F11C09C20</name>
</gene>
<keyword evidence="2" id="KW-0012">Acyltransferase</keyword>
<dbReference type="InterPro" id="IPR036511">
    <property type="entry name" value="TGT-like_sf"/>
</dbReference>